<dbReference type="STRING" id="563192.HMPREF0179_05139"/>
<keyword evidence="2" id="KW-1185">Reference proteome</keyword>
<comment type="caution">
    <text evidence="1">The sequence shown here is derived from an EMBL/GenBank/DDBJ whole genome shotgun (WGS) entry which is preliminary data.</text>
</comment>
<sequence>MEDKNLAPGTVEINIGGCSDKGHPVPVKSLTVNGRSIPFLMDSDFILRIRGGGPAEIQTTLYAERFITAPWSKE</sequence>
<accession>S2KT10</accession>
<dbReference type="GeneID" id="78084667"/>
<evidence type="ECO:0000313" key="2">
    <source>
        <dbReference type="Proteomes" id="UP000006034"/>
    </source>
</evidence>
<gene>
    <name evidence="1" type="ORF">HMPREF0179_05139</name>
</gene>
<proteinExistence type="predicted"/>
<name>S2KT10_BILW3</name>
<reference evidence="1 2" key="2">
    <citation type="submission" date="2013-04" db="EMBL/GenBank/DDBJ databases">
        <title>The Genome Sequence of Bilophila wadsworthia 3_1_6.</title>
        <authorList>
            <consortium name="The Broad Institute Genomics Platform"/>
            <person name="Earl A."/>
            <person name="Ward D."/>
            <person name="Feldgarden M."/>
            <person name="Gevers D."/>
            <person name="Sibley C."/>
            <person name="Strauss J."/>
            <person name="Allen-Vercoe E."/>
            <person name="Walker B."/>
            <person name="Young S."/>
            <person name="Zeng Q."/>
            <person name="Gargeya S."/>
            <person name="Fitzgerald M."/>
            <person name="Haas B."/>
            <person name="Abouelleil A."/>
            <person name="Allen A.W."/>
            <person name="Alvarado L."/>
            <person name="Arachchi H.M."/>
            <person name="Berlin A.M."/>
            <person name="Chapman S.B."/>
            <person name="Gainer-Dewar J."/>
            <person name="Goldberg J."/>
            <person name="Griggs A."/>
            <person name="Gujja S."/>
            <person name="Hansen M."/>
            <person name="Howarth C."/>
            <person name="Imamovic A."/>
            <person name="Ireland A."/>
            <person name="Larimer J."/>
            <person name="McCowan C."/>
            <person name="Murphy C."/>
            <person name="Pearson M."/>
            <person name="Poon T.W."/>
            <person name="Priest M."/>
            <person name="Roberts A."/>
            <person name="Saif S."/>
            <person name="Shea T."/>
            <person name="Sisk P."/>
            <person name="Sykes S."/>
            <person name="Wortman J."/>
            <person name="Nusbaum C."/>
            <person name="Birren B."/>
        </authorList>
    </citation>
    <scope>NUCLEOTIDE SEQUENCE [LARGE SCALE GENOMIC DNA]</scope>
    <source>
        <strain evidence="1 2">3_1_6</strain>
    </source>
</reference>
<organism evidence="1 2">
    <name type="scientific">Bilophila wadsworthia (strain 3_1_6)</name>
    <dbReference type="NCBI Taxonomy" id="563192"/>
    <lineage>
        <taxon>Bacteria</taxon>
        <taxon>Pseudomonadati</taxon>
        <taxon>Thermodesulfobacteriota</taxon>
        <taxon>Desulfovibrionia</taxon>
        <taxon>Desulfovibrionales</taxon>
        <taxon>Desulfovibrionaceae</taxon>
        <taxon>Bilophila</taxon>
    </lineage>
</organism>
<evidence type="ECO:0000313" key="1">
    <source>
        <dbReference type="EMBL" id="EPC05855.1"/>
    </source>
</evidence>
<protein>
    <submittedName>
        <fullName evidence="1">Uncharacterized protein</fullName>
    </submittedName>
</protein>
<dbReference type="Proteomes" id="UP000006034">
    <property type="component" value="Unassembled WGS sequence"/>
</dbReference>
<dbReference type="HOGENOM" id="CLU_2680322_0_0_7"/>
<dbReference type="EMBL" id="ADCP02000001">
    <property type="protein sequence ID" value="EPC05855.1"/>
    <property type="molecule type" value="Genomic_DNA"/>
</dbReference>
<dbReference type="RefSeq" id="WP_016360510.1">
    <property type="nucleotide sequence ID" value="NZ_KE150238.1"/>
</dbReference>
<reference evidence="1 2" key="1">
    <citation type="submission" date="2010-10" db="EMBL/GenBank/DDBJ databases">
        <authorList>
            <consortium name="The Broad Institute Genome Sequencing Platform"/>
            <person name="Ward D."/>
            <person name="Earl A."/>
            <person name="Feldgarden M."/>
            <person name="Young S.K."/>
            <person name="Gargeya S."/>
            <person name="Zeng Q."/>
            <person name="Alvarado L."/>
            <person name="Berlin A."/>
            <person name="Bochicchio J."/>
            <person name="Chapman S.B."/>
            <person name="Chen Z."/>
            <person name="Freedman E."/>
            <person name="Gellesch M."/>
            <person name="Goldberg J."/>
            <person name="Griggs A."/>
            <person name="Gujja S."/>
            <person name="Heilman E."/>
            <person name="Heiman D."/>
            <person name="Howarth C."/>
            <person name="Mehta T."/>
            <person name="Neiman D."/>
            <person name="Pearson M."/>
            <person name="Roberts A."/>
            <person name="Saif S."/>
            <person name="Shea T."/>
            <person name="Shenoy N."/>
            <person name="Sisk P."/>
            <person name="Stolte C."/>
            <person name="Sykes S."/>
            <person name="White J."/>
            <person name="Yandava C."/>
            <person name="Allen-Vercoe E."/>
            <person name="Sibley C."/>
            <person name="Ambrose C.E."/>
            <person name="Strauss J."/>
            <person name="Daigneault M."/>
            <person name="Haas B."/>
            <person name="Nusbaum C."/>
            <person name="Birren B."/>
        </authorList>
    </citation>
    <scope>NUCLEOTIDE SEQUENCE [LARGE SCALE GENOMIC DNA]</scope>
    <source>
        <strain evidence="1 2">3_1_6</strain>
    </source>
</reference>
<dbReference type="AlphaFoldDB" id="S2KT10"/>